<dbReference type="AlphaFoldDB" id="A0A0E9NRU8"/>
<feature type="compositionally biased region" description="Low complexity" evidence="1">
    <location>
        <begin position="14"/>
        <end position="23"/>
    </location>
</feature>
<feature type="compositionally biased region" description="Basic and acidic residues" evidence="1">
    <location>
        <begin position="27"/>
        <end position="41"/>
    </location>
</feature>
<organism evidence="3 4">
    <name type="scientific">Saitoella complicata (strain BCRC 22490 / CBS 7301 / JCM 7358 / NBRC 10748 / NRRL Y-17804)</name>
    <dbReference type="NCBI Taxonomy" id="698492"/>
    <lineage>
        <taxon>Eukaryota</taxon>
        <taxon>Fungi</taxon>
        <taxon>Dikarya</taxon>
        <taxon>Ascomycota</taxon>
        <taxon>Taphrinomycotina</taxon>
        <taxon>Taphrinomycotina incertae sedis</taxon>
        <taxon>Saitoella</taxon>
    </lineage>
</organism>
<keyword evidence="2" id="KW-0812">Transmembrane</keyword>
<dbReference type="STRING" id="698492.A0A0E9NRU8"/>
<sequence length="547" mass="58593">MAVVKVSPAEQKLSASDITSSSSDWVYDAHDTPSPAPDRRSANPSPRPRTIARSQPSTQPTPTPIATHAPVAAPKKDVHKPAILEKLLEVPLSLLRLLTSLIALFTTLLALLASPLGFILLLAATPFLVPTLLRLILRSASETARELFGVESFAKLISVPLLPVIPTWVAGVRGNMTAVRERVLPVMCRIPGVSILASDICVNYTAASSSPSNKSPLGADFPALIDLQLKSFSSLLTPFRSPPSPSSAELTDTSSDALASHLQQTQSAASDLRTLIKLSSLASKEALDQTLEEFAIGAGCAAREIRRLGARVGGAVDGARAVNGWAMGALLALPPPQEDSLAGKLKNALSLRNPADVSRTQVARIFAASMSALESSLHECITQSHTTLSTLDHLESTLQTLHTLLHTSKSHINSARADILSDLWTYLGSRTARVQLLRHREHLELLQTVEVQRRVAKGHILEVLGELEEFEAGLQVLRERVARPVVIGEGGPEGGEVVPVEVHVASIQMGIERLAESRVVGGRRGRVVEGEREGVRVVRITGDEEVE</sequence>
<gene>
    <name evidence="3" type="ORF">G7K_6675-t1</name>
</gene>
<evidence type="ECO:0000313" key="3">
    <source>
        <dbReference type="EMBL" id="GAO52602.1"/>
    </source>
</evidence>
<proteinExistence type="predicted"/>
<keyword evidence="4" id="KW-1185">Reference proteome</keyword>
<reference evidence="3 4" key="2">
    <citation type="journal article" date="2014" name="J. Gen. Appl. Microbiol.">
        <title>The early diverging ascomycetous budding yeast Saitoella complicata has three histone deacetylases belonging to the Clr6, Hos2, and Rpd3 lineages.</title>
        <authorList>
            <person name="Nishida H."/>
            <person name="Matsumoto T."/>
            <person name="Kondo S."/>
            <person name="Hamamoto M."/>
            <person name="Yoshikawa H."/>
        </authorList>
    </citation>
    <scope>NUCLEOTIDE SEQUENCE [LARGE SCALE GENOMIC DNA]</scope>
    <source>
        <strain evidence="3 4">NRRL Y-17804</strain>
    </source>
</reference>
<reference evidence="3 4" key="3">
    <citation type="journal article" date="2015" name="Genome Announc.">
        <title>Draft Genome Sequence of the Archiascomycetous Yeast Saitoella complicata.</title>
        <authorList>
            <person name="Yamauchi K."/>
            <person name="Kondo S."/>
            <person name="Hamamoto M."/>
            <person name="Takahashi Y."/>
            <person name="Ogura Y."/>
            <person name="Hayashi T."/>
            <person name="Nishida H."/>
        </authorList>
    </citation>
    <scope>NUCLEOTIDE SEQUENCE [LARGE SCALE GENOMIC DNA]</scope>
    <source>
        <strain evidence="3 4">NRRL Y-17804</strain>
    </source>
</reference>
<evidence type="ECO:0000256" key="1">
    <source>
        <dbReference type="SAM" id="MobiDB-lite"/>
    </source>
</evidence>
<protein>
    <submittedName>
        <fullName evidence="3">Uncharacterized protein</fullName>
    </submittedName>
</protein>
<name>A0A0E9NRU8_SAICN</name>
<keyword evidence="2" id="KW-0472">Membrane</keyword>
<dbReference type="Proteomes" id="UP000033140">
    <property type="component" value="Unassembled WGS sequence"/>
</dbReference>
<accession>A0A0E9NRU8</accession>
<evidence type="ECO:0000256" key="2">
    <source>
        <dbReference type="SAM" id="Phobius"/>
    </source>
</evidence>
<feature type="region of interest" description="Disordered" evidence="1">
    <location>
        <begin position="1"/>
        <end position="73"/>
    </location>
</feature>
<dbReference type="EMBL" id="BACD03000076">
    <property type="protein sequence ID" value="GAO52602.1"/>
    <property type="molecule type" value="Genomic_DNA"/>
</dbReference>
<keyword evidence="2" id="KW-1133">Transmembrane helix</keyword>
<comment type="caution">
    <text evidence="3">The sequence shown here is derived from an EMBL/GenBank/DDBJ whole genome shotgun (WGS) entry which is preliminary data.</text>
</comment>
<reference evidence="3 4" key="1">
    <citation type="journal article" date="2011" name="J. Gen. Appl. Microbiol.">
        <title>Draft genome sequencing of the enigmatic yeast Saitoella complicata.</title>
        <authorList>
            <person name="Nishida H."/>
            <person name="Hamamoto M."/>
            <person name="Sugiyama J."/>
        </authorList>
    </citation>
    <scope>NUCLEOTIDE SEQUENCE [LARGE SCALE GENOMIC DNA]</scope>
    <source>
        <strain evidence="3 4">NRRL Y-17804</strain>
    </source>
</reference>
<evidence type="ECO:0000313" key="4">
    <source>
        <dbReference type="Proteomes" id="UP000033140"/>
    </source>
</evidence>
<dbReference type="RefSeq" id="XP_019021074.1">
    <property type="nucleotide sequence ID" value="XM_019166493.1"/>
</dbReference>
<feature type="transmembrane region" description="Helical" evidence="2">
    <location>
        <begin position="94"/>
        <end position="112"/>
    </location>
</feature>
<dbReference type="OrthoDB" id="4179406at2759"/>